<dbReference type="PROSITE" id="PS00798">
    <property type="entry name" value="ALDOKETO_REDUCTASE_1"/>
    <property type="match status" value="1"/>
</dbReference>
<organism evidence="9">
    <name type="scientific">Araucaria cunninghamii</name>
    <name type="common">Hoop pine</name>
    <name type="synonym">Moreton Bay pine</name>
    <dbReference type="NCBI Taxonomy" id="56994"/>
    <lineage>
        <taxon>Eukaryota</taxon>
        <taxon>Viridiplantae</taxon>
        <taxon>Streptophyta</taxon>
        <taxon>Embryophyta</taxon>
        <taxon>Tracheophyta</taxon>
        <taxon>Spermatophyta</taxon>
        <taxon>Pinopsida</taxon>
        <taxon>Pinidae</taxon>
        <taxon>Conifers II</taxon>
        <taxon>Araucariales</taxon>
        <taxon>Araucariaceae</taxon>
        <taxon>Araucaria</taxon>
    </lineage>
</organism>
<dbReference type="PROSITE" id="PS00062">
    <property type="entry name" value="ALDOKETO_REDUCTASE_2"/>
    <property type="match status" value="1"/>
</dbReference>
<dbReference type="PANTHER" id="PTHR11732">
    <property type="entry name" value="ALDO/KETO REDUCTASE"/>
    <property type="match status" value="1"/>
</dbReference>
<evidence type="ECO:0000256" key="2">
    <source>
        <dbReference type="ARBA" id="ARBA00022857"/>
    </source>
</evidence>
<dbReference type="InterPro" id="IPR023210">
    <property type="entry name" value="NADP_OxRdtase_dom"/>
</dbReference>
<dbReference type="Gene3D" id="3.20.20.100">
    <property type="entry name" value="NADP-dependent oxidoreductase domain"/>
    <property type="match status" value="1"/>
</dbReference>
<dbReference type="PRINTS" id="PR00069">
    <property type="entry name" value="ALDKETRDTASE"/>
</dbReference>
<proteinExistence type="inferred from homology"/>
<dbReference type="InterPro" id="IPR020471">
    <property type="entry name" value="AKR"/>
</dbReference>
<dbReference type="FunFam" id="3.20.20.100:FF:000010">
    <property type="entry name" value="NADPH-dependent aldo-keto reductase, chloroplastic"/>
    <property type="match status" value="1"/>
</dbReference>
<feature type="active site" description="Proton donor" evidence="5">
    <location>
        <position position="49"/>
    </location>
</feature>
<evidence type="ECO:0000256" key="7">
    <source>
        <dbReference type="PIRSR" id="PIRSR000097-3"/>
    </source>
</evidence>
<dbReference type="AlphaFoldDB" id="A0A0D6QVP5"/>
<dbReference type="PIRSF" id="PIRSF000097">
    <property type="entry name" value="AKR"/>
    <property type="match status" value="1"/>
</dbReference>
<feature type="site" description="Lowers pKa of active site Tyr" evidence="7">
    <location>
        <position position="78"/>
    </location>
</feature>
<evidence type="ECO:0000256" key="3">
    <source>
        <dbReference type="ARBA" id="ARBA00022990"/>
    </source>
</evidence>
<dbReference type="PROSITE" id="PS00063">
    <property type="entry name" value="ALDOKETO_REDUCTASE_3"/>
    <property type="match status" value="1"/>
</dbReference>
<evidence type="ECO:0000256" key="5">
    <source>
        <dbReference type="PIRSR" id="PIRSR000097-1"/>
    </source>
</evidence>
<dbReference type="Pfam" id="PF00248">
    <property type="entry name" value="Aldo_ket_red"/>
    <property type="match status" value="1"/>
</dbReference>
<dbReference type="EMBL" id="GCKF01043257">
    <property type="protein sequence ID" value="JAG94516.1"/>
    <property type="molecule type" value="Transcribed_RNA"/>
</dbReference>
<keyword evidence="3" id="KW-0007">Acetylation</keyword>
<dbReference type="InterPro" id="IPR018170">
    <property type="entry name" value="Aldo/ket_reductase_CS"/>
</dbReference>
<keyword evidence="2" id="KW-0521">NADP</keyword>
<dbReference type="CDD" id="cd19125">
    <property type="entry name" value="AKR_AKR4C1-15"/>
    <property type="match status" value="1"/>
</dbReference>
<comment type="similarity">
    <text evidence="1">Belongs to the aldo/keto reductase family.</text>
</comment>
<feature type="binding site" evidence="6">
    <location>
        <position position="111"/>
    </location>
    <ligand>
        <name>substrate</name>
    </ligand>
</feature>
<sequence length="315" mass="35519">MSLQFKVNTVAKIPAVGLGTWQAPPGVVGNAVKTAIEVGYRHIDCAKIYGNEKEVGLALKEMLEKKVVTRENLWVTSKLWCTDYAPEDVPEALNSTLQDLQLDYLDLYLIHWPMKMKKGSTGRFDPENFLPLDMPATWKAMEKLLDTGRVRAIGVSNFSLKKLESLLTYAEVVPAVNQVECHPIWQQSKLLHFCRKHGIHLTAYSPLGSPGTPLVKAKVGVLDHTVVKHVAENLGKTPAQIALRWGLQRGYSVLPKSTSVERIKSNLQVFDWSIPEELMALFPQIEQERFLRGQFFAHETCGPYRKVEDLWDGEL</sequence>
<feature type="domain" description="NADP-dependent oxidoreductase" evidence="8">
    <location>
        <begin position="17"/>
        <end position="282"/>
    </location>
</feature>
<evidence type="ECO:0000259" key="8">
    <source>
        <dbReference type="Pfam" id="PF00248"/>
    </source>
</evidence>
<name>A0A0D6QVP5_ARACU</name>
<dbReference type="InterPro" id="IPR036812">
    <property type="entry name" value="NAD(P)_OxRdtase_dom_sf"/>
</dbReference>
<dbReference type="SUPFAM" id="SSF51430">
    <property type="entry name" value="NAD(P)-linked oxidoreductase"/>
    <property type="match status" value="1"/>
</dbReference>
<evidence type="ECO:0000313" key="9">
    <source>
        <dbReference type="EMBL" id="JAG94516.1"/>
    </source>
</evidence>
<reference evidence="9" key="1">
    <citation type="submission" date="2015-03" db="EMBL/GenBank/DDBJ databases">
        <title>A transcriptome of Araucaria cunninghamii, an australian fine timber species.</title>
        <authorList>
            <person name="Jing Yi C.J.Y."/>
            <person name="Yin San L.Y.S."/>
            <person name="Abdul Karim S.S."/>
            <person name="Wan Azmi N.N."/>
            <person name="Hercus R.R."/>
            <person name="Croft L.L."/>
        </authorList>
    </citation>
    <scope>NUCLEOTIDE SEQUENCE</scope>
    <source>
        <strain evidence="9">MI0301</strain>
        <tissue evidence="9">Leaf</tissue>
    </source>
</reference>
<accession>A0A0D6QVP5</accession>
<dbReference type="GO" id="GO:0016491">
    <property type="term" value="F:oxidoreductase activity"/>
    <property type="evidence" value="ECO:0007669"/>
    <property type="project" value="UniProtKB-KW"/>
</dbReference>
<keyword evidence="4" id="KW-0560">Oxidoreductase</keyword>
<dbReference type="InterPro" id="IPR044498">
    <property type="entry name" value="AKR4C"/>
</dbReference>
<evidence type="ECO:0000256" key="4">
    <source>
        <dbReference type="ARBA" id="ARBA00023002"/>
    </source>
</evidence>
<protein>
    <recommendedName>
        <fullName evidence="8">NADP-dependent oxidoreductase domain-containing protein</fullName>
    </recommendedName>
</protein>
<evidence type="ECO:0000256" key="6">
    <source>
        <dbReference type="PIRSR" id="PIRSR000097-2"/>
    </source>
</evidence>
<evidence type="ECO:0000256" key="1">
    <source>
        <dbReference type="ARBA" id="ARBA00007905"/>
    </source>
</evidence>